<dbReference type="KEGG" id="nps:KRR39_02765"/>
<evidence type="ECO:0000313" key="2">
    <source>
        <dbReference type="EMBL" id="QWZ08793.1"/>
    </source>
</evidence>
<evidence type="ECO:0000313" key="3">
    <source>
        <dbReference type="Proteomes" id="UP000683575"/>
    </source>
</evidence>
<organism evidence="2 3">
    <name type="scientific">Nocardioides panacis</name>
    <dbReference type="NCBI Taxonomy" id="2849501"/>
    <lineage>
        <taxon>Bacteria</taxon>
        <taxon>Bacillati</taxon>
        <taxon>Actinomycetota</taxon>
        <taxon>Actinomycetes</taxon>
        <taxon>Propionibacteriales</taxon>
        <taxon>Nocardioidaceae</taxon>
        <taxon>Nocardioides</taxon>
    </lineage>
</organism>
<keyword evidence="1" id="KW-1133">Transmembrane helix</keyword>
<evidence type="ECO:0000256" key="1">
    <source>
        <dbReference type="SAM" id="Phobius"/>
    </source>
</evidence>
<keyword evidence="3" id="KW-1185">Reference proteome</keyword>
<sequence length="166" mass="17141">MRLTSVLVPHLVAARHTVDRAVYGTVSVIAVIAGASHGGASAGSLLVFTAVSSLVVWGVHVYSSVLADTGPAGLAWSPALRKALVQERGVLGGVVVPLAVLSLGVLNVVDDQRAIYASMWSGVVVLFVTPLVWLQPRGAGWAGCLLASFAGGLLGLVLIWFKVVLH</sequence>
<dbReference type="RefSeq" id="WP_216940572.1">
    <property type="nucleotide sequence ID" value="NZ_CP077062.1"/>
</dbReference>
<accession>A0A975T0U9</accession>
<feature type="transmembrane region" description="Helical" evidence="1">
    <location>
        <begin position="115"/>
        <end position="134"/>
    </location>
</feature>
<dbReference type="Proteomes" id="UP000683575">
    <property type="component" value="Chromosome"/>
</dbReference>
<feature type="transmembrane region" description="Helical" evidence="1">
    <location>
        <begin position="141"/>
        <end position="161"/>
    </location>
</feature>
<dbReference type="EMBL" id="CP077062">
    <property type="protein sequence ID" value="QWZ08793.1"/>
    <property type="molecule type" value="Genomic_DNA"/>
</dbReference>
<keyword evidence="1" id="KW-0812">Transmembrane</keyword>
<reference evidence="2" key="1">
    <citation type="submission" date="2021-06" db="EMBL/GenBank/DDBJ databases">
        <title>Complete genome sequence of Nocardioides sp. G188.</title>
        <authorList>
            <person name="Im W.-T."/>
        </authorList>
    </citation>
    <scope>NUCLEOTIDE SEQUENCE</scope>
    <source>
        <strain evidence="2">G188</strain>
    </source>
</reference>
<name>A0A975T0U9_9ACTN</name>
<gene>
    <name evidence="2" type="ORF">KRR39_02765</name>
</gene>
<feature type="transmembrane region" description="Helical" evidence="1">
    <location>
        <begin position="88"/>
        <end position="109"/>
    </location>
</feature>
<keyword evidence="1" id="KW-0472">Membrane</keyword>
<protein>
    <submittedName>
        <fullName evidence="2">Uncharacterized protein</fullName>
    </submittedName>
</protein>
<dbReference type="AlphaFoldDB" id="A0A975T0U9"/>
<proteinExistence type="predicted"/>
<feature type="transmembrane region" description="Helical" evidence="1">
    <location>
        <begin position="21"/>
        <end position="39"/>
    </location>
</feature>